<organism evidence="3">
    <name type="scientific">Mantoniella antarctica</name>
    <dbReference type="NCBI Taxonomy" id="81844"/>
    <lineage>
        <taxon>Eukaryota</taxon>
        <taxon>Viridiplantae</taxon>
        <taxon>Chlorophyta</taxon>
        <taxon>Mamiellophyceae</taxon>
        <taxon>Mamiellales</taxon>
        <taxon>Mamiellaceae</taxon>
        <taxon>Mantoniella</taxon>
    </lineage>
</organism>
<feature type="region of interest" description="Disordered" evidence="1">
    <location>
        <begin position="109"/>
        <end position="208"/>
    </location>
</feature>
<evidence type="ECO:0000313" key="3">
    <source>
        <dbReference type="EMBL" id="CAD8698387.1"/>
    </source>
</evidence>
<keyword evidence="2" id="KW-0812">Transmembrane</keyword>
<evidence type="ECO:0000256" key="1">
    <source>
        <dbReference type="SAM" id="MobiDB-lite"/>
    </source>
</evidence>
<evidence type="ECO:0000256" key="2">
    <source>
        <dbReference type="SAM" id="Phobius"/>
    </source>
</evidence>
<sequence>MSIRAAFTSDGVDDSATDQVRLALVAALGAPRPDLVRVEGLIYNATVEVALVGVDSGDWYAGEFRATAGIALAAALADLTHLRRGDVAAGRAHRDKMPGRRRRQLLLEETGGGRLSDHNPPRRQRQPIWARQLEHRGRSTNHGPSRGLLTLTVPNGTVLPKAPYPPPPKSPPPRPPPPPQPPPSPSPPPLPPPSPSPPPSPPPPSPPAPVIVPVHARIATIADLALFKTAATAALSLPPAIFLPIHTTSGSAAAAVTGVPASEVAVVAAAVDNAITPPVPPLVSALAVAASVGLVPAGIVDAFEATPVHAAAKFRIKVLMALDDRRLVDDVVSNAVALLTTRGFSDALGATSLDVTGLKWSVEEVRGVRAPPPPLLPPDTPPAPPVPPHIAPTLLDSALLIPVSGAVGGMLLIGGCARVVNRLRARNVKVAPRHVRRR</sequence>
<dbReference type="AlphaFoldDB" id="A0A7S0X267"/>
<accession>A0A7S0X267</accession>
<feature type="transmembrane region" description="Helical" evidence="2">
    <location>
        <begin position="399"/>
        <end position="420"/>
    </location>
</feature>
<proteinExistence type="predicted"/>
<keyword evidence="2" id="KW-1133">Transmembrane helix</keyword>
<dbReference type="PRINTS" id="PR01217">
    <property type="entry name" value="PRICHEXTENSN"/>
</dbReference>
<keyword evidence="2" id="KW-0472">Membrane</keyword>
<reference evidence="3" key="1">
    <citation type="submission" date="2021-01" db="EMBL/GenBank/DDBJ databases">
        <authorList>
            <person name="Corre E."/>
            <person name="Pelletier E."/>
            <person name="Niang G."/>
            <person name="Scheremetjew M."/>
            <person name="Finn R."/>
            <person name="Kale V."/>
            <person name="Holt S."/>
            <person name="Cochrane G."/>
            <person name="Meng A."/>
            <person name="Brown T."/>
            <person name="Cohen L."/>
        </authorList>
    </citation>
    <scope>NUCLEOTIDE SEQUENCE</scope>
    <source>
        <strain evidence="3">SL-175</strain>
    </source>
</reference>
<feature type="compositionally biased region" description="Pro residues" evidence="1">
    <location>
        <begin position="162"/>
        <end position="208"/>
    </location>
</feature>
<protein>
    <submittedName>
        <fullName evidence="3">Uncharacterized protein</fullName>
    </submittedName>
</protein>
<gene>
    <name evidence="3" type="ORF">MANT1106_LOCUS1068</name>
</gene>
<name>A0A7S0X267_9CHLO</name>
<dbReference type="EMBL" id="HBFC01002069">
    <property type="protein sequence ID" value="CAD8698387.1"/>
    <property type="molecule type" value="Transcribed_RNA"/>
</dbReference>